<dbReference type="PROSITE" id="PS51332">
    <property type="entry name" value="B12_BINDING"/>
    <property type="match status" value="1"/>
</dbReference>
<sequence>MATKDKPWLFRTYAGHSTAEKSNALYRTNLAKGQTGLSVAFDLPTQTGYDSDHVLARGEVGKVGVPICHLGDMRALFDAIPLEQMNTSMTINATAPWLLALYIAVAEEQGAEIAALQGTVQNDLVKEYLSRGTYICPPKPSLAMITDVAAYTQAHLPKWNPMNVCSYHLQEAGATPEQELAYALATGIAVLDDLKGKVAPEDFPAMVGRISFFVNAGIRFVTELCKMRAFTELWDEITRDRYGIEDEKYRRFRYGVQVNSLGLTEQQPENNVYRILIEMLAVTLSKNARARAVQLPAWNEALGLPRPWDQQWSLRMQQIMAYETDLLEFGDLFDGNPAVAEKVEALKDGARAELKLLDEMGGAIAAIDYMKARLVESNAARLNRVEAGETVVVGVNRWQQGEPSPLTAGDSGIMVVDPAVEADQIARLNDWRASRDTAAVEAALAQLRADAAAGRNVMPASIAAARAGATTGEWAGVMRQVHGEYRGPTGVSPSPSNRTEGLEPIREAVDAVSARLGRRLKFVVGKPGLDGHSNGAEQIAFRARDCGIDITYDGIRLTPAEIVAAAQEQEAHVVGLSILSGSHLPLVEDVLARMRAAGLGHIPVTVGGIIPDEDAKRLTAMGVARVYTPKDFELNRIMMDLVALVDRPDKAS</sequence>
<keyword evidence="5" id="KW-0413">Isomerase</keyword>
<dbReference type="InterPro" id="IPR006159">
    <property type="entry name" value="Acid_CoA_mut_C"/>
</dbReference>
<dbReference type="Proteomes" id="UP001589920">
    <property type="component" value="Unassembled WGS sequence"/>
</dbReference>
<comment type="caution">
    <text evidence="8">The sequence shown here is derived from an EMBL/GenBank/DDBJ whole genome shotgun (WGS) entry which is preliminary data.</text>
</comment>
<evidence type="ECO:0000259" key="7">
    <source>
        <dbReference type="PROSITE" id="PS51332"/>
    </source>
</evidence>
<dbReference type="Pfam" id="PF01642">
    <property type="entry name" value="MM_CoA_mutase"/>
    <property type="match status" value="1"/>
</dbReference>
<dbReference type="SUPFAM" id="SSF51703">
    <property type="entry name" value="Cobalamin (vitamin B12)-dependent enzymes"/>
    <property type="match status" value="1"/>
</dbReference>
<dbReference type="RefSeq" id="WP_394321267.1">
    <property type="nucleotide sequence ID" value="NZ_JBHMQU010000079.1"/>
</dbReference>
<dbReference type="InterPro" id="IPR006098">
    <property type="entry name" value="MMCoA_mutase_a_cat"/>
</dbReference>
<gene>
    <name evidence="8" type="ORF">ACFHYO_14300</name>
</gene>
<dbReference type="CDD" id="cd02071">
    <property type="entry name" value="MM_CoA_mut_B12_BD"/>
    <property type="match status" value="1"/>
</dbReference>
<evidence type="ECO:0000313" key="8">
    <source>
        <dbReference type="EMBL" id="MFC0813274.1"/>
    </source>
</evidence>
<keyword evidence="4" id="KW-0479">Metal-binding</keyword>
<evidence type="ECO:0000256" key="2">
    <source>
        <dbReference type="ARBA" id="ARBA00008465"/>
    </source>
</evidence>
<dbReference type="InterPro" id="IPR006099">
    <property type="entry name" value="MeMalonylCoA_mutase_a/b_cat"/>
</dbReference>
<dbReference type="Gene3D" id="3.20.20.240">
    <property type="entry name" value="Methylmalonyl-CoA mutase"/>
    <property type="match status" value="1"/>
</dbReference>
<dbReference type="PANTHER" id="PTHR48101:SF3">
    <property type="entry name" value="COENZYME B12-DEPENDENT MUTASE"/>
    <property type="match status" value="1"/>
</dbReference>
<dbReference type="NCBIfam" id="TIGR00641">
    <property type="entry name" value="acid_CoA_mut_N"/>
    <property type="match status" value="1"/>
</dbReference>
<comment type="similarity">
    <text evidence="2">Belongs to the methylmalonyl-CoA mutase family.</text>
</comment>
<dbReference type="PANTHER" id="PTHR48101">
    <property type="entry name" value="METHYLMALONYL-COA MUTASE, MITOCHONDRIAL-RELATED"/>
    <property type="match status" value="1"/>
</dbReference>
<feature type="domain" description="B12-binding" evidence="7">
    <location>
        <begin position="519"/>
        <end position="648"/>
    </location>
</feature>
<name>A0ABV6T7N3_9RHOB</name>
<organism evidence="8 9">
    <name type="scientific">Paracoccus panacisoli</name>
    <dbReference type="NCBI Taxonomy" id="1510163"/>
    <lineage>
        <taxon>Bacteria</taxon>
        <taxon>Pseudomonadati</taxon>
        <taxon>Pseudomonadota</taxon>
        <taxon>Alphaproteobacteria</taxon>
        <taxon>Rhodobacterales</taxon>
        <taxon>Paracoccaceae</taxon>
        <taxon>Paracoccus</taxon>
    </lineage>
</organism>
<dbReference type="Gene3D" id="3.40.50.280">
    <property type="entry name" value="Cobalamin-binding domain"/>
    <property type="match status" value="1"/>
</dbReference>
<protein>
    <submittedName>
        <fullName evidence="8">Methylmalonyl-CoA mutase family protein</fullName>
    </submittedName>
</protein>
<dbReference type="InterPro" id="IPR006158">
    <property type="entry name" value="Cobalamin-bd"/>
</dbReference>
<dbReference type="NCBIfam" id="TIGR00640">
    <property type="entry name" value="acid_CoA_mut_C"/>
    <property type="match status" value="1"/>
</dbReference>
<comment type="cofactor">
    <cofactor evidence="1">
        <name>adenosylcob(III)alamin</name>
        <dbReference type="ChEBI" id="CHEBI:18408"/>
    </cofactor>
</comment>
<evidence type="ECO:0000256" key="5">
    <source>
        <dbReference type="ARBA" id="ARBA00023235"/>
    </source>
</evidence>
<keyword evidence="9" id="KW-1185">Reference proteome</keyword>
<keyword evidence="3" id="KW-0846">Cobalamin</keyword>
<accession>A0ABV6T7N3</accession>
<dbReference type="SUPFAM" id="SSF52242">
    <property type="entry name" value="Cobalamin (vitamin B12)-binding domain"/>
    <property type="match status" value="1"/>
</dbReference>
<keyword evidence="6" id="KW-0170">Cobalt</keyword>
<dbReference type="Pfam" id="PF02310">
    <property type="entry name" value="B12-binding"/>
    <property type="match status" value="1"/>
</dbReference>
<evidence type="ECO:0000256" key="3">
    <source>
        <dbReference type="ARBA" id="ARBA00022628"/>
    </source>
</evidence>
<evidence type="ECO:0000313" key="9">
    <source>
        <dbReference type="Proteomes" id="UP001589920"/>
    </source>
</evidence>
<evidence type="ECO:0000256" key="4">
    <source>
        <dbReference type="ARBA" id="ARBA00022723"/>
    </source>
</evidence>
<dbReference type="InterPro" id="IPR016176">
    <property type="entry name" value="Cbl-dep_enz_cat"/>
</dbReference>
<reference evidence="8 9" key="1">
    <citation type="submission" date="2024-09" db="EMBL/GenBank/DDBJ databases">
        <authorList>
            <person name="Sun Q."/>
            <person name="Mori K."/>
        </authorList>
    </citation>
    <scope>NUCLEOTIDE SEQUENCE [LARGE SCALE GENOMIC DNA]</scope>
    <source>
        <strain evidence="8 9">KCTC 42086</strain>
    </source>
</reference>
<evidence type="ECO:0000256" key="6">
    <source>
        <dbReference type="ARBA" id="ARBA00023285"/>
    </source>
</evidence>
<evidence type="ECO:0000256" key="1">
    <source>
        <dbReference type="ARBA" id="ARBA00001922"/>
    </source>
</evidence>
<dbReference type="InterPro" id="IPR036724">
    <property type="entry name" value="Cobalamin-bd_sf"/>
</dbReference>
<proteinExistence type="inferred from homology"/>
<dbReference type="EMBL" id="JBHMQU010000079">
    <property type="protein sequence ID" value="MFC0813274.1"/>
    <property type="molecule type" value="Genomic_DNA"/>
</dbReference>